<evidence type="ECO:0000313" key="6">
    <source>
        <dbReference type="EMBL" id="CAE0232615.1"/>
    </source>
</evidence>
<gene>
    <name evidence="6" type="ORF">SRAS04492_LOCUS4413</name>
</gene>
<dbReference type="GO" id="GO:0046961">
    <property type="term" value="F:proton-transporting ATPase activity, rotational mechanism"/>
    <property type="evidence" value="ECO:0007669"/>
    <property type="project" value="InterPro"/>
</dbReference>
<dbReference type="GO" id="GO:0016471">
    <property type="term" value="C:vacuolar proton-transporting V-type ATPase complex"/>
    <property type="evidence" value="ECO:0007669"/>
    <property type="project" value="InterPro"/>
</dbReference>
<sequence length="121" mass="14201">MNQSTASLLQGERLAHEIVQAAEDEKQKMQNNAQFEAKQELAQIKQDLNEQFEQLKKQRERQTDDLEVYEQQADAEVELIRASFEENKERTIELLLDRIMNVKIDIPRVVVGNFEKQLESQ</sequence>
<evidence type="ECO:0008006" key="7">
    <source>
        <dbReference type="Google" id="ProtNLM"/>
    </source>
</evidence>
<dbReference type="AlphaFoldDB" id="A0A7S3CMW3"/>
<evidence type="ECO:0000256" key="3">
    <source>
        <dbReference type="ARBA" id="ARBA00022781"/>
    </source>
</evidence>
<keyword evidence="2" id="KW-0813">Transport</keyword>
<evidence type="ECO:0000256" key="5">
    <source>
        <dbReference type="SAM" id="Coils"/>
    </source>
</evidence>
<comment type="similarity">
    <text evidence="1">Belongs to the V-ATPase G subunit family.</text>
</comment>
<dbReference type="InterPro" id="IPR005124">
    <property type="entry name" value="V-ATPase_G"/>
</dbReference>
<keyword evidence="5" id="KW-0175">Coiled coil</keyword>
<proteinExistence type="inferred from homology"/>
<dbReference type="Gene3D" id="1.20.5.2950">
    <property type="match status" value="1"/>
</dbReference>
<accession>A0A7S3CMW3</accession>
<evidence type="ECO:0000256" key="1">
    <source>
        <dbReference type="ARBA" id="ARBA00010066"/>
    </source>
</evidence>
<keyword evidence="4" id="KW-0406">Ion transport</keyword>
<feature type="coiled-coil region" evidence="5">
    <location>
        <begin position="19"/>
        <end position="72"/>
    </location>
</feature>
<keyword evidence="3" id="KW-0375">Hydrogen ion transport</keyword>
<dbReference type="EMBL" id="HBIA01008609">
    <property type="protein sequence ID" value="CAE0232615.1"/>
    <property type="molecule type" value="Transcribed_RNA"/>
</dbReference>
<organism evidence="6">
    <name type="scientific">Strombidium rassoulzadegani</name>
    <dbReference type="NCBI Taxonomy" id="1082188"/>
    <lineage>
        <taxon>Eukaryota</taxon>
        <taxon>Sar</taxon>
        <taxon>Alveolata</taxon>
        <taxon>Ciliophora</taxon>
        <taxon>Intramacronucleata</taxon>
        <taxon>Spirotrichea</taxon>
        <taxon>Oligotrichia</taxon>
        <taxon>Strombidiidae</taxon>
        <taxon>Strombidium</taxon>
    </lineage>
</organism>
<name>A0A7S3CMW3_9SPIT</name>
<evidence type="ECO:0000256" key="2">
    <source>
        <dbReference type="ARBA" id="ARBA00022448"/>
    </source>
</evidence>
<protein>
    <recommendedName>
        <fullName evidence="7">V-type proton ATPase subunit G</fullName>
    </recommendedName>
</protein>
<evidence type="ECO:0000256" key="4">
    <source>
        <dbReference type="ARBA" id="ARBA00023065"/>
    </source>
</evidence>
<dbReference type="Pfam" id="PF03179">
    <property type="entry name" value="V-ATPase_G"/>
    <property type="match status" value="1"/>
</dbReference>
<reference evidence="6" key="1">
    <citation type="submission" date="2021-01" db="EMBL/GenBank/DDBJ databases">
        <authorList>
            <person name="Corre E."/>
            <person name="Pelletier E."/>
            <person name="Niang G."/>
            <person name="Scheremetjew M."/>
            <person name="Finn R."/>
            <person name="Kale V."/>
            <person name="Holt S."/>
            <person name="Cochrane G."/>
            <person name="Meng A."/>
            <person name="Brown T."/>
            <person name="Cohen L."/>
        </authorList>
    </citation>
    <scope>NUCLEOTIDE SEQUENCE</scope>
    <source>
        <strain evidence="6">Ras09</strain>
    </source>
</reference>